<evidence type="ECO:0000256" key="1">
    <source>
        <dbReference type="ARBA" id="ARBA00004141"/>
    </source>
</evidence>
<evidence type="ECO:0000256" key="4">
    <source>
        <dbReference type="ARBA" id="ARBA00022989"/>
    </source>
</evidence>
<dbReference type="EMBL" id="LSMT01000390">
    <property type="protein sequence ID" value="PFX18840.1"/>
    <property type="molecule type" value="Genomic_DNA"/>
</dbReference>
<dbReference type="AlphaFoldDB" id="A0A2B4RQL8"/>
<evidence type="ECO:0000256" key="6">
    <source>
        <dbReference type="SAM" id="Phobius"/>
    </source>
</evidence>
<feature type="transmembrane region" description="Helical" evidence="6">
    <location>
        <begin position="12"/>
        <end position="36"/>
    </location>
</feature>
<dbReference type="Proteomes" id="UP000225706">
    <property type="component" value="Unassembled WGS sequence"/>
</dbReference>
<name>A0A2B4RQL8_STYPI</name>
<keyword evidence="4 6" id="KW-1133">Transmembrane helix</keyword>
<dbReference type="Gene3D" id="1.20.140.150">
    <property type="match status" value="1"/>
</dbReference>
<feature type="transmembrane region" description="Helical" evidence="6">
    <location>
        <begin position="179"/>
        <end position="200"/>
    </location>
</feature>
<dbReference type="GO" id="GO:0016020">
    <property type="term" value="C:membrane"/>
    <property type="evidence" value="ECO:0007669"/>
    <property type="project" value="UniProtKB-SubCell"/>
</dbReference>
<comment type="caution">
    <text evidence="7">The sequence shown here is derived from an EMBL/GenBank/DDBJ whole genome shotgun (WGS) entry which is preliminary data.</text>
</comment>
<comment type="similarity">
    <text evidence="2">Belongs to the clarin family.</text>
</comment>
<protein>
    <submittedName>
        <fullName evidence="7">Clarin-3</fullName>
    </submittedName>
</protein>
<feature type="transmembrane region" description="Helical" evidence="6">
    <location>
        <begin position="121"/>
        <end position="151"/>
    </location>
</feature>
<dbReference type="PANTHER" id="PTHR31548:SF1">
    <property type="entry name" value="LD47387P"/>
    <property type="match status" value="1"/>
</dbReference>
<evidence type="ECO:0000313" key="7">
    <source>
        <dbReference type="EMBL" id="PFX18840.1"/>
    </source>
</evidence>
<proteinExistence type="inferred from homology"/>
<dbReference type="Pfam" id="PF25807">
    <property type="entry name" value="Clarin-2"/>
    <property type="match status" value="1"/>
</dbReference>
<evidence type="ECO:0000256" key="3">
    <source>
        <dbReference type="ARBA" id="ARBA00022692"/>
    </source>
</evidence>
<dbReference type="PANTHER" id="PTHR31548">
    <property type="entry name" value="CLARIN"/>
    <property type="match status" value="1"/>
</dbReference>
<dbReference type="InterPro" id="IPR026748">
    <property type="entry name" value="Clarin"/>
</dbReference>
<dbReference type="STRING" id="50429.A0A2B4RQL8"/>
<dbReference type="OrthoDB" id="10012538at2759"/>
<feature type="transmembrane region" description="Helical" evidence="6">
    <location>
        <begin position="89"/>
        <end position="109"/>
    </location>
</feature>
<keyword evidence="5 6" id="KW-0472">Membrane</keyword>
<keyword evidence="8" id="KW-1185">Reference proteome</keyword>
<accession>A0A2B4RQL8</accession>
<evidence type="ECO:0000313" key="8">
    <source>
        <dbReference type="Proteomes" id="UP000225706"/>
    </source>
</evidence>
<organism evidence="7 8">
    <name type="scientific">Stylophora pistillata</name>
    <name type="common">Smooth cauliflower coral</name>
    <dbReference type="NCBI Taxonomy" id="50429"/>
    <lineage>
        <taxon>Eukaryota</taxon>
        <taxon>Metazoa</taxon>
        <taxon>Cnidaria</taxon>
        <taxon>Anthozoa</taxon>
        <taxon>Hexacorallia</taxon>
        <taxon>Scleractinia</taxon>
        <taxon>Astrocoeniina</taxon>
        <taxon>Pocilloporidae</taxon>
        <taxon>Stylophora</taxon>
    </lineage>
</organism>
<evidence type="ECO:0000256" key="2">
    <source>
        <dbReference type="ARBA" id="ARBA00005787"/>
    </source>
</evidence>
<gene>
    <name evidence="7" type="primary">CLRN3</name>
    <name evidence="7" type="ORF">AWC38_SpisGene16780</name>
</gene>
<reference evidence="8" key="1">
    <citation type="journal article" date="2017" name="bioRxiv">
        <title>Comparative analysis of the genomes of Stylophora pistillata and Acropora digitifera provides evidence for extensive differences between species of corals.</title>
        <authorList>
            <person name="Voolstra C.R."/>
            <person name="Li Y."/>
            <person name="Liew Y.J."/>
            <person name="Baumgarten S."/>
            <person name="Zoccola D."/>
            <person name="Flot J.-F."/>
            <person name="Tambutte S."/>
            <person name="Allemand D."/>
            <person name="Aranda M."/>
        </authorList>
    </citation>
    <scope>NUCLEOTIDE SEQUENCE [LARGE SCALE GENOMIC DNA]</scope>
</reference>
<comment type="subcellular location">
    <subcellularLocation>
        <location evidence="1">Membrane</location>
        <topology evidence="1">Multi-pass membrane protein</topology>
    </subcellularLocation>
</comment>
<dbReference type="GO" id="GO:0007605">
    <property type="term" value="P:sensory perception of sound"/>
    <property type="evidence" value="ECO:0007669"/>
    <property type="project" value="UniProtKB-ARBA"/>
</dbReference>
<keyword evidence="3 6" id="KW-0812">Transmembrane</keyword>
<evidence type="ECO:0000256" key="5">
    <source>
        <dbReference type="ARBA" id="ARBA00023136"/>
    </source>
</evidence>
<sequence length="225" mass="25039">MATIFKRSGTAVTAAVFAFIAFVMIVAALLSEYWVMADLERRVRNSTQTGGSKHFGMFKGVSKQDFGLGARERDFEVKDEFEGVANDNVMWATVGFCVLSLLVICRVIGLSCYNEFTKPDLTICGTIGIYICCGVAFLFVMISTCLFAALFELQLKKNVLRPQDRRRGFSSTDKAQLGYSFWILLGAAGVILICPIIILIRKVHCTYCFKAKKHEISTVDGVMLY</sequence>